<sequence>CSIGEQKNIEKNIRNQECHSGLMSMIPMKNAVSVGIEATISFSVCRRFARLHKLMIRANDIVVRPPIELDRL</sequence>
<protein>
    <submittedName>
        <fullName evidence="1">Uncharacterized protein</fullName>
    </submittedName>
</protein>
<evidence type="ECO:0000313" key="2">
    <source>
        <dbReference type="Proteomes" id="UP000281112"/>
    </source>
</evidence>
<accession>A0A3N9TVN8</accession>
<dbReference type="Proteomes" id="UP000281112">
    <property type="component" value="Unassembled WGS sequence"/>
</dbReference>
<keyword evidence="2" id="KW-1185">Reference proteome</keyword>
<organism evidence="1 2">
    <name type="scientific">Vibrio viridaestus</name>
    <dbReference type="NCBI Taxonomy" id="2487322"/>
    <lineage>
        <taxon>Bacteria</taxon>
        <taxon>Pseudomonadati</taxon>
        <taxon>Pseudomonadota</taxon>
        <taxon>Gammaproteobacteria</taxon>
        <taxon>Vibrionales</taxon>
        <taxon>Vibrionaceae</taxon>
        <taxon>Vibrio</taxon>
    </lineage>
</organism>
<reference evidence="1 2" key="1">
    <citation type="submission" date="2018-11" db="EMBL/GenBank/DDBJ databases">
        <title>Vibrio LJC006 sp. nov., isolated from seawater during the bloom of the enteromorpha.</title>
        <authorList>
            <person name="Liang J."/>
        </authorList>
    </citation>
    <scope>NUCLEOTIDE SEQUENCE [LARGE SCALE GENOMIC DNA]</scope>
    <source>
        <strain evidence="1 2">LJC006</strain>
    </source>
</reference>
<feature type="non-terminal residue" evidence="1">
    <location>
        <position position="1"/>
    </location>
</feature>
<name>A0A3N9TVN8_9VIBR</name>
<gene>
    <name evidence="1" type="ORF">EES38_21895</name>
</gene>
<proteinExistence type="predicted"/>
<comment type="caution">
    <text evidence="1">The sequence shown here is derived from an EMBL/GenBank/DDBJ whole genome shotgun (WGS) entry which is preliminary data.</text>
</comment>
<dbReference type="EMBL" id="RJVQ01000082">
    <property type="protein sequence ID" value="RQW60972.1"/>
    <property type="molecule type" value="Genomic_DNA"/>
</dbReference>
<evidence type="ECO:0000313" key="1">
    <source>
        <dbReference type="EMBL" id="RQW60972.1"/>
    </source>
</evidence>
<dbReference type="AlphaFoldDB" id="A0A3N9TVN8"/>